<dbReference type="EMBL" id="CP036434">
    <property type="protein sequence ID" value="QDV08859.1"/>
    <property type="molecule type" value="Genomic_DNA"/>
</dbReference>
<sequence>MPVRELAAELEVTGVAPGGGDVGASLLLAVTTVEGVVLLESNSVDSHGVMRRPALPPGAFKVTLGEAWGSSNGMCR</sequence>
<accession>A0A518EXP5</accession>
<reference evidence="1 2" key="1">
    <citation type="submission" date="2019-02" db="EMBL/GenBank/DDBJ databases">
        <title>Deep-cultivation of Planctomycetes and their phenomic and genomic characterization uncovers novel biology.</title>
        <authorList>
            <person name="Wiegand S."/>
            <person name="Jogler M."/>
            <person name="Boedeker C."/>
            <person name="Pinto D."/>
            <person name="Vollmers J."/>
            <person name="Rivas-Marin E."/>
            <person name="Kohn T."/>
            <person name="Peeters S.H."/>
            <person name="Heuer A."/>
            <person name="Rast P."/>
            <person name="Oberbeckmann S."/>
            <person name="Bunk B."/>
            <person name="Jeske O."/>
            <person name="Meyerdierks A."/>
            <person name="Storesund J.E."/>
            <person name="Kallscheuer N."/>
            <person name="Luecker S."/>
            <person name="Lage O.M."/>
            <person name="Pohl T."/>
            <person name="Merkel B.J."/>
            <person name="Hornburger P."/>
            <person name="Mueller R.-W."/>
            <person name="Bruemmer F."/>
            <person name="Labrenz M."/>
            <person name="Spormann A.M."/>
            <person name="Op den Camp H."/>
            <person name="Overmann J."/>
            <person name="Amann R."/>
            <person name="Jetten M.S.M."/>
            <person name="Mascher T."/>
            <person name="Medema M.H."/>
            <person name="Devos D.P."/>
            <person name="Kaster A.-K."/>
            <person name="Ovreas L."/>
            <person name="Rohde M."/>
            <person name="Galperin M.Y."/>
            <person name="Jogler C."/>
        </authorList>
    </citation>
    <scope>NUCLEOTIDE SEQUENCE [LARGE SCALE GENOMIC DNA]</scope>
    <source>
        <strain evidence="1 2">Poly30</strain>
    </source>
</reference>
<dbReference type="Proteomes" id="UP000320390">
    <property type="component" value="Chromosome"/>
</dbReference>
<protein>
    <submittedName>
        <fullName evidence="1">Uncharacterized protein</fullName>
    </submittedName>
</protein>
<keyword evidence="2" id="KW-1185">Reference proteome</keyword>
<dbReference type="AlphaFoldDB" id="A0A518EXP5"/>
<organism evidence="1 2">
    <name type="scientific">Saltatorellus ferox</name>
    <dbReference type="NCBI Taxonomy" id="2528018"/>
    <lineage>
        <taxon>Bacteria</taxon>
        <taxon>Pseudomonadati</taxon>
        <taxon>Planctomycetota</taxon>
        <taxon>Planctomycetia</taxon>
        <taxon>Planctomycetia incertae sedis</taxon>
        <taxon>Saltatorellus</taxon>
    </lineage>
</organism>
<evidence type="ECO:0000313" key="1">
    <source>
        <dbReference type="EMBL" id="QDV08859.1"/>
    </source>
</evidence>
<name>A0A518EXP5_9BACT</name>
<proteinExistence type="predicted"/>
<gene>
    <name evidence="1" type="ORF">Poly30_44140</name>
</gene>
<evidence type="ECO:0000313" key="2">
    <source>
        <dbReference type="Proteomes" id="UP000320390"/>
    </source>
</evidence>